<keyword evidence="2" id="KW-1185">Reference proteome</keyword>
<dbReference type="Proteomes" id="UP001054945">
    <property type="component" value="Unassembled WGS sequence"/>
</dbReference>
<evidence type="ECO:0000313" key="2">
    <source>
        <dbReference type="Proteomes" id="UP001054945"/>
    </source>
</evidence>
<sequence>MDGFSFKGILRLDKTQELEPVPMGENVEGDFGFMSAGGMCCMSPRIQKRENRFVFRRSKMCSHMPGYLINKQVRVCWSGHYIIHRCTFLDI</sequence>
<reference evidence="1 2" key="1">
    <citation type="submission" date="2021-06" db="EMBL/GenBank/DDBJ databases">
        <title>Caerostris extrusa draft genome.</title>
        <authorList>
            <person name="Kono N."/>
            <person name="Arakawa K."/>
        </authorList>
    </citation>
    <scope>NUCLEOTIDE SEQUENCE [LARGE SCALE GENOMIC DNA]</scope>
</reference>
<organism evidence="1 2">
    <name type="scientific">Caerostris extrusa</name>
    <name type="common">Bark spider</name>
    <name type="synonym">Caerostris bankana</name>
    <dbReference type="NCBI Taxonomy" id="172846"/>
    <lineage>
        <taxon>Eukaryota</taxon>
        <taxon>Metazoa</taxon>
        <taxon>Ecdysozoa</taxon>
        <taxon>Arthropoda</taxon>
        <taxon>Chelicerata</taxon>
        <taxon>Arachnida</taxon>
        <taxon>Araneae</taxon>
        <taxon>Araneomorphae</taxon>
        <taxon>Entelegynae</taxon>
        <taxon>Araneoidea</taxon>
        <taxon>Araneidae</taxon>
        <taxon>Caerostris</taxon>
    </lineage>
</organism>
<dbReference type="EMBL" id="BPLR01019456">
    <property type="protein sequence ID" value="GIX68077.1"/>
    <property type="molecule type" value="Genomic_DNA"/>
</dbReference>
<accession>A0AAV4M6I5</accession>
<proteinExistence type="predicted"/>
<name>A0AAV4M6I5_CAEEX</name>
<dbReference type="AlphaFoldDB" id="A0AAV4M6I5"/>
<protein>
    <submittedName>
        <fullName evidence="1">Uncharacterized protein</fullName>
    </submittedName>
</protein>
<comment type="caution">
    <text evidence="1">The sequence shown here is derived from an EMBL/GenBank/DDBJ whole genome shotgun (WGS) entry which is preliminary data.</text>
</comment>
<evidence type="ECO:0000313" key="1">
    <source>
        <dbReference type="EMBL" id="GIX68077.1"/>
    </source>
</evidence>
<gene>
    <name evidence="1" type="ORF">CEXT_170551</name>
</gene>